<dbReference type="InterPro" id="IPR045644">
    <property type="entry name" value="DUF6404"/>
</dbReference>
<dbReference type="Proteomes" id="UP000255108">
    <property type="component" value="Unassembled WGS sequence"/>
</dbReference>
<reference evidence="2 4" key="1">
    <citation type="submission" date="2018-06" db="EMBL/GenBank/DDBJ databases">
        <authorList>
            <consortium name="Pathogen Informatics"/>
            <person name="Doyle S."/>
        </authorList>
    </citation>
    <scope>NUCLEOTIDE SEQUENCE [LARGE SCALE GENOMIC DNA]</scope>
    <source>
        <strain evidence="2 4">NCTC11159</strain>
    </source>
</reference>
<dbReference type="AlphaFoldDB" id="A0A377SYH7"/>
<evidence type="ECO:0000313" key="2">
    <source>
        <dbReference type="EMBL" id="STR45559.1"/>
    </source>
</evidence>
<accession>A0A377SYH7</accession>
<proteinExistence type="predicted"/>
<dbReference type="EMBL" id="SMBT01000004">
    <property type="protein sequence ID" value="TCU88058.1"/>
    <property type="molecule type" value="Genomic_DNA"/>
</dbReference>
<dbReference type="EMBL" id="UGHR01000004">
    <property type="protein sequence ID" value="STR45559.1"/>
    <property type="molecule type" value="Genomic_DNA"/>
</dbReference>
<evidence type="ECO:0000313" key="3">
    <source>
        <dbReference type="EMBL" id="TCU88058.1"/>
    </source>
</evidence>
<keyword evidence="1" id="KW-0472">Membrane</keyword>
<protein>
    <submittedName>
        <fullName evidence="2">Uncharacterized protein</fullName>
    </submittedName>
</protein>
<feature type="transmembrane region" description="Helical" evidence="1">
    <location>
        <begin position="86"/>
        <end position="107"/>
    </location>
</feature>
<keyword evidence="5" id="KW-1185">Reference proteome</keyword>
<keyword evidence="1" id="KW-0812">Transmembrane</keyword>
<evidence type="ECO:0000256" key="1">
    <source>
        <dbReference type="SAM" id="Phobius"/>
    </source>
</evidence>
<name>A0A377SYH7_9NEIS</name>
<organism evidence="2 4">
    <name type="scientific">Iodobacter fluviatilis</name>
    <dbReference type="NCBI Taxonomy" id="537"/>
    <lineage>
        <taxon>Bacteria</taxon>
        <taxon>Pseudomonadati</taxon>
        <taxon>Pseudomonadota</taxon>
        <taxon>Betaproteobacteria</taxon>
        <taxon>Neisseriales</taxon>
        <taxon>Chitinibacteraceae</taxon>
        <taxon>Iodobacter</taxon>
    </lineage>
</organism>
<dbReference type="Pfam" id="PF19942">
    <property type="entry name" value="DUF6404"/>
    <property type="match status" value="1"/>
</dbReference>
<keyword evidence="1" id="KW-1133">Transmembrane helix</keyword>
<sequence length="127" mass="14490">MKTADLIYEAKFRRATEVLDSTGIWKSNYMPPATRLLRRIGFSVRPPHFASFVKTAISCAAYFSAVWGLLMWLLVWSSQGMFWGDVVTRAILAGMFFGVAMAAYYAYGRMKYKLPSWENLLHSDNEA</sequence>
<feature type="transmembrane region" description="Helical" evidence="1">
    <location>
        <begin position="52"/>
        <end position="74"/>
    </location>
</feature>
<evidence type="ECO:0000313" key="5">
    <source>
        <dbReference type="Proteomes" id="UP000295794"/>
    </source>
</evidence>
<dbReference type="Proteomes" id="UP000295794">
    <property type="component" value="Unassembled WGS sequence"/>
</dbReference>
<gene>
    <name evidence="3" type="ORF">EV682_104228</name>
    <name evidence="2" type="ORF">NCTC11159_04134</name>
</gene>
<reference evidence="3 5" key="2">
    <citation type="submission" date="2019-03" db="EMBL/GenBank/DDBJ databases">
        <title>Genomic Encyclopedia of Type Strains, Phase IV (KMG-IV): sequencing the most valuable type-strain genomes for metagenomic binning, comparative biology and taxonomic classification.</title>
        <authorList>
            <person name="Goeker M."/>
        </authorList>
    </citation>
    <scope>NUCLEOTIDE SEQUENCE [LARGE SCALE GENOMIC DNA]</scope>
    <source>
        <strain evidence="3 5">DSM 3764</strain>
    </source>
</reference>
<evidence type="ECO:0000313" key="4">
    <source>
        <dbReference type="Proteomes" id="UP000255108"/>
    </source>
</evidence>
<dbReference type="RefSeq" id="WP_115229733.1">
    <property type="nucleotide sequence ID" value="NZ_CAWOLO010000004.1"/>
</dbReference>
<dbReference type="OrthoDB" id="7870117at2"/>